<feature type="transmembrane region" description="Helical" evidence="7">
    <location>
        <begin position="229"/>
        <end position="253"/>
    </location>
</feature>
<evidence type="ECO:0000313" key="10">
    <source>
        <dbReference type="Proteomes" id="UP000628854"/>
    </source>
</evidence>
<keyword evidence="9" id="KW-0012">Acyltransferase</keyword>
<dbReference type="GO" id="GO:0016746">
    <property type="term" value="F:acyltransferase activity"/>
    <property type="evidence" value="ECO:0007669"/>
    <property type="project" value="UniProtKB-KW"/>
</dbReference>
<keyword evidence="4 7" id="KW-0812">Transmembrane</keyword>
<evidence type="ECO:0000256" key="1">
    <source>
        <dbReference type="ARBA" id="ARBA00004651"/>
    </source>
</evidence>
<keyword evidence="3" id="KW-1003">Cell membrane</keyword>
<dbReference type="PANTHER" id="PTHR40074">
    <property type="entry name" value="O-ACETYLTRANSFERASE WECH"/>
    <property type="match status" value="1"/>
</dbReference>
<dbReference type="PANTHER" id="PTHR40074:SF4">
    <property type="entry name" value="INNER MEMBRANE PROTEIN YCFT"/>
    <property type="match status" value="1"/>
</dbReference>
<feature type="transmembrane region" description="Helical" evidence="7">
    <location>
        <begin position="49"/>
        <end position="66"/>
    </location>
</feature>
<reference evidence="10" key="1">
    <citation type="journal article" date="2019" name="Int. J. Syst. Evol. Microbiol.">
        <title>The Global Catalogue of Microorganisms (GCM) 10K type strain sequencing project: providing services to taxonomists for standard genome sequencing and annotation.</title>
        <authorList>
            <consortium name="The Broad Institute Genomics Platform"/>
            <consortium name="The Broad Institute Genome Sequencing Center for Infectious Disease"/>
            <person name="Wu L."/>
            <person name="Ma J."/>
        </authorList>
    </citation>
    <scope>NUCLEOTIDE SEQUENCE [LARGE SCALE GENOMIC DNA]</scope>
    <source>
        <strain evidence="10">CGMCC 1.15928</strain>
    </source>
</reference>
<keyword evidence="10" id="KW-1185">Reference proteome</keyword>
<feature type="transmembrane region" description="Helical" evidence="7">
    <location>
        <begin position="116"/>
        <end position="135"/>
    </location>
</feature>
<feature type="domain" description="Acyltransferase 3" evidence="8">
    <location>
        <begin position="7"/>
        <end position="308"/>
    </location>
</feature>
<dbReference type="EMBL" id="BMKF01000001">
    <property type="protein sequence ID" value="GGB67213.1"/>
    <property type="molecule type" value="Genomic_DNA"/>
</dbReference>
<accession>A0ABQ1JEY4</accession>
<feature type="transmembrane region" description="Helical" evidence="7">
    <location>
        <begin position="265"/>
        <end position="288"/>
    </location>
</feature>
<organism evidence="9 10">
    <name type="scientific">Henriciella pelagia</name>
    <dbReference type="NCBI Taxonomy" id="1977912"/>
    <lineage>
        <taxon>Bacteria</taxon>
        <taxon>Pseudomonadati</taxon>
        <taxon>Pseudomonadota</taxon>
        <taxon>Alphaproteobacteria</taxon>
        <taxon>Hyphomonadales</taxon>
        <taxon>Hyphomonadaceae</taxon>
        <taxon>Henriciella</taxon>
    </lineage>
</organism>
<evidence type="ECO:0000256" key="7">
    <source>
        <dbReference type="SAM" id="Phobius"/>
    </source>
</evidence>
<keyword evidence="5 7" id="KW-1133">Transmembrane helix</keyword>
<evidence type="ECO:0000256" key="6">
    <source>
        <dbReference type="ARBA" id="ARBA00023136"/>
    </source>
</evidence>
<dbReference type="RefSeq" id="WP_084394688.1">
    <property type="nucleotide sequence ID" value="NZ_BMKF01000001.1"/>
</dbReference>
<protein>
    <submittedName>
        <fullName evidence="9">Acyltransferase</fullName>
    </submittedName>
</protein>
<sequence length="349" mass="38332">MTDNRVNWVDYGKGICIILVVMMHSTLNYGEMVHGTGWMHDVVAFAKPFRMPDFFLIAGLFLSRSINGPIRDYIDRKVIHFAYFYLLWLGLQTIAFEADLLLSDPAAVGMIFLKQLIFPASSLWFIHQLLVFYVVTRLLRQVPVLAVFFGAVLLHTAFYTGGIETGWSVTNRFANWYVYFFAGYAFAPLVFKFAGEVAKHFEAAIAALLAWAVWNGVVVSTGYSELPGISLVLGFAGAFAIVAVAALMARFDVGGVIRYAGKHSIVIYLTFFIPMKAAQKGFAATGIIPDIGTASLMVLIIAVAAPLVFHWVIKGTPLNVLYTRPAAFRLGKGKPSKPAAGSLAEPKLT</sequence>
<evidence type="ECO:0000256" key="2">
    <source>
        <dbReference type="ARBA" id="ARBA00007400"/>
    </source>
</evidence>
<gene>
    <name evidence="9" type="ORF">GCM10011503_15000</name>
</gene>
<feature type="transmembrane region" description="Helical" evidence="7">
    <location>
        <begin position="294"/>
        <end position="313"/>
    </location>
</feature>
<proteinExistence type="inferred from homology"/>
<keyword evidence="9" id="KW-0808">Transferase</keyword>
<evidence type="ECO:0000256" key="5">
    <source>
        <dbReference type="ARBA" id="ARBA00022989"/>
    </source>
</evidence>
<feature type="transmembrane region" description="Helical" evidence="7">
    <location>
        <begin position="203"/>
        <end position="223"/>
    </location>
</feature>
<feature type="transmembrane region" description="Helical" evidence="7">
    <location>
        <begin position="12"/>
        <end position="29"/>
    </location>
</feature>
<keyword evidence="6 7" id="KW-0472">Membrane</keyword>
<dbReference type="Pfam" id="PF01757">
    <property type="entry name" value="Acyl_transf_3"/>
    <property type="match status" value="1"/>
</dbReference>
<feature type="transmembrane region" description="Helical" evidence="7">
    <location>
        <begin position="173"/>
        <end position="191"/>
    </location>
</feature>
<name>A0ABQ1JEY4_9PROT</name>
<feature type="transmembrane region" description="Helical" evidence="7">
    <location>
        <begin position="78"/>
        <end position="96"/>
    </location>
</feature>
<comment type="caution">
    <text evidence="9">The sequence shown here is derived from an EMBL/GenBank/DDBJ whole genome shotgun (WGS) entry which is preliminary data.</text>
</comment>
<comment type="similarity">
    <text evidence="2">Belongs to the acyltransferase 3 family.</text>
</comment>
<dbReference type="Proteomes" id="UP000628854">
    <property type="component" value="Unassembled WGS sequence"/>
</dbReference>
<evidence type="ECO:0000259" key="8">
    <source>
        <dbReference type="Pfam" id="PF01757"/>
    </source>
</evidence>
<evidence type="ECO:0000313" key="9">
    <source>
        <dbReference type="EMBL" id="GGB67213.1"/>
    </source>
</evidence>
<evidence type="ECO:0000256" key="4">
    <source>
        <dbReference type="ARBA" id="ARBA00022692"/>
    </source>
</evidence>
<feature type="transmembrane region" description="Helical" evidence="7">
    <location>
        <begin position="142"/>
        <end position="161"/>
    </location>
</feature>
<dbReference type="InterPro" id="IPR002656">
    <property type="entry name" value="Acyl_transf_3_dom"/>
</dbReference>
<comment type="subcellular location">
    <subcellularLocation>
        <location evidence="1">Cell membrane</location>
        <topology evidence="1">Multi-pass membrane protein</topology>
    </subcellularLocation>
</comment>
<evidence type="ECO:0000256" key="3">
    <source>
        <dbReference type="ARBA" id="ARBA00022475"/>
    </source>
</evidence>